<evidence type="ECO:0000259" key="1">
    <source>
        <dbReference type="Pfam" id="PF13579"/>
    </source>
</evidence>
<dbReference type="SUPFAM" id="SSF53756">
    <property type="entry name" value="UDP-Glycosyltransferase/glycogen phosphorylase"/>
    <property type="match status" value="1"/>
</dbReference>
<protein>
    <submittedName>
        <fullName evidence="2">Glycosyltransferase family 4 protein</fullName>
    </submittedName>
</protein>
<accession>A0ABT3JDD2</accession>
<dbReference type="CDD" id="cd03808">
    <property type="entry name" value="GT4_CapM-like"/>
    <property type="match status" value="1"/>
</dbReference>
<proteinExistence type="predicted"/>
<dbReference type="PANTHER" id="PTHR12526:SF638">
    <property type="entry name" value="SPORE COAT PROTEIN SA"/>
    <property type="match status" value="1"/>
</dbReference>
<dbReference type="Gene3D" id="3.40.50.2000">
    <property type="entry name" value="Glycogen Phosphorylase B"/>
    <property type="match status" value="2"/>
</dbReference>
<dbReference type="EMBL" id="JAPDOB010000001">
    <property type="protein sequence ID" value="MCW3797073.1"/>
    <property type="molecule type" value="Genomic_DNA"/>
</dbReference>
<evidence type="ECO:0000313" key="2">
    <source>
        <dbReference type="EMBL" id="MCW3797073.1"/>
    </source>
</evidence>
<dbReference type="InterPro" id="IPR028098">
    <property type="entry name" value="Glyco_trans_4-like_N"/>
</dbReference>
<gene>
    <name evidence="2" type="ORF">OMW55_04540</name>
</gene>
<keyword evidence="3" id="KW-1185">Reference proteome</keyword>
<name>A0ABT3JDD2_9SPHN</name>
<organism evidence="2 3">
    <name type="scientific">Sphingomonas arvum</name>
    <dbReference type="NCBI Taxonomy" id="2992113"/>
    <lineage>
        <taxon>Bacteria</taxon>
        <taxon>Pseudomonadati</taxon>
        <taxon>Pseudomonadota</taxon>
        <taxon>Alphaproteobacteria</taxon>
        <taxon>Sphingomonadales</taxon>
        <taxon>Sphingomonadaceae</taxon>
        <taxon>Sphingomonas</taxon>
    </lineage>
</organism>
<dbReference type="PANTHER" id="PTHR12526">
    <property type="entry name" value="GLYCOSYLTRANSFERASE"/>
    <property type="match status" value="1"/>
</dbReference>
<comment type="caution">
    <text evidence="2">The sequence shown here is derived from an EMBL/GenBank/DDBJ whole genome shotgun (WGS) entry which is preliminary data.</text>
</comment>
<feature type="domain" description="Glycosyltransferase subfamily 4-like N-terminal" evidence="1">
    <location>
        <begin position="26"/>
        <end position="172"/>
    </location>
</feature>
<dbReference type="RefSeq" id="WP_264881164.1">
    <property type="nucleotide sequence ID" value="NZ_JAPDOB010000001.1"/>
</dbReference>
<dbReference type="Pfam" id="PF13692">
    <property type="entry name" value="Glyco_trans_1_4"/>
    <property type="match status" value="1"/>
</dbReference>
<sequence length="377" mass="40476">MSDHEQKPRLVVAANSFWNLRNFRGGLIRGLAGAGFALTLVAPDAENQAGLPGRGIALPMRSDGLNPLADTRLLSAFVALLKRERPVALLSWTAKPNIYGALAARLAGIPALPNVSGLGTAFIRGGLLQQLLSSLYRAAFARCPAVFFQNGEDLDLFVAKRLVRREQARLLPGSGVDLARFATHPMPADGGLLRLLFVGRLLGDKGVRELVAAARILKREQAPVSVQLLGFAGVANRTAITGAELEGWVRDGLVDYLGHADDVRPALAQAHGVVLPSYREGLPRSLLEAAAVGRPLLASDVPGCRDVVADEVNGYLFPVRSPEGLADAIRRWLRLSPAERAAMGEAARRTVEQRFSEEQVVTAYLRELDALVGQART</sequence>
<evidence type="ECO:0000313" key="3">
    <source>
        <dbReference type="Proteomes" id="UP001526246"/>
    </source>
</evidence>
<dbReference type="Pfam" id="PF13579">
    <property type="entry name" value="Glyco_trans_4_4"/>
    <property type="match status" value="1"/>
</dbReference>
<reference evidence="2 3" key="1">
    <citation type="submission" date="2022-10" db="EMBL/GenBank/DDBJ databases">
        <title>Sphingomonas sp.</title>
        <authorList>
            <person name="Jin C."/>
        </authorList>
    </citation>
    <scope>NUCLEOTIDE SEQUENCE [LARGE SCALE GENOMIC DNA]</scope>
    <source>
        <strain evidence="2 3">BN140010</strain>
    </source>
</reference>
<dbReference type="Proteomes" id="UP001526246">
    <property type="component" value="Unassembled WGS sequence"/>
</dbReference>